<organism evidence="3 4">
    <name type="scientific">Priestia endophytica DSM 13796</name>
    <dbReference type="NCBI Taxonomy" id="1121089"/>
    <lineage>
        <taxon>Bacteria</taxon>
        <taxon>Bacillati</taxon>
        <taxon>Bacillota</taxon>
        <taxon>Bacilli</taxon>
        <taxon>Bacillales</taxon>
        <taxon>Bacillaceae</taxon>
        <taxon>Priestia</taxon>
    </lineage>
</organism>
<gene>
    <name evidence="2" type="primary">cutC</name>
    <name evidence="3" type="ORF">SAMN02745910_02156</name>
</gene>
<evidence type="ECO:0000313" key="4">
    <source>
        <dbReference type="Proteomes" id="UP000182762"/>
    </source>
</evidence>
<dbReference type="RefSeq" id="WP_061804170.1">
    <property type="nucleotide sequence ID" value="NZ_FOXX01000004.1"/>
</dbReference>
<evidence type="ECO:0000256" key="1">
    <source>
        <dbReference type="ARBA" id="ARBA00007768"/>
    </source>
</evidence>
<dbReference type="InterPro" id="IPR036822">
    <property type="entry name" value="CutC-like_dom_sf"/>
</dbReference>
<comment type="caution">
    <text evidence="3">The sequence shown here is derived from an EMBL/GenBank/DDBJ whole genome shotgun (WGS) entry which is preliminary data.</text>
</comment>
<evidence type="ECO:0000256" key="2">
    <source>
        <dbReference type="HAMAP-Rule" id="MF_00795"/>
    </source>
</evidence>
<protein>
    <recommendedName>
        <fullName evidence="2">PF03932 family protein CutC</fullName>
    </recommendedName>
</protein>
<dbReference type="PANTHER" id="PTHR12598">
    <property type="entry name" value="COPPER HOMEOSTASIS PROTEIN CUTC"/>
    <property type="match status" value="1"/>
</dbReference>
<dbReference type="HAMAP" id="MF_00795">
    <property type="entry name" value="CutC"/>
    <property type="match status" value="1"/>
</dbReference>
<comment type="subcellular location">
    <subcellularLocation>
        <location evidence="2">Cytoplasm</location>
    </subcellularLocation>
</comment>
<comment type="caution">
    <text evidence="2">Once thought to be involved in copper homeostasis, experiments in E.coli have shown this is not the case.</text>
</comment>
<sequence length="232" mass="25712">MFIEFIATTLEDALLIEESGADRIELVSALTEGGLTPSHSLIEAVVNRVSIPVNVMVRPHSQSFCYSHDDFSIMKNDIKIIRSLGANGVVLGVLNEKHEVNQHMLEELLRECNGIEVTFHRAIDCTISPVQAAKTLAQYKEITTILTSGGNNEFSSRLQTIQKMKTVCKHISILVGSGLNTSNILSVHSTVQTGYYHFGTAVRKNHSLIEGIHLEKAKEMVQILKDEERKSV</sequence>
<dbReference type="EMBL" id="FOXX01000004">
    <property type="protein sequence ID" value="SFQ56989.1"/>
    <property type="molecule type" value="Genomic_DNA"/>
</dbReference>
<comment type="similarity">
    <text evidence="1 2">Belongs to the CutC family.</text>
</comment>
<dbReference type="Gene3D" id="3.20.20.380">
    <property type="entry name" value="Copper homeostasis (CutC) domain"/>
    <property type="match status" value="1"/>
</dbReference>
<dbReference type="InterPro" id="IPR005627">
    <property type="entry name" value="CutC-like"/>
</dbReference>
<dbReference type="Pfam" id="PF03932">
    <property type="entry name" value="CutC"/>
    <property type="match status" value="1"/>
</dbReference>
<keyword evidence="4" id="KW-1185">Reference proteome</keyword>
<dbReference type="PANTHER" id="PTHR12598:SF0">
    <property type="entry name" value="COPPER HOMEOSTASIS PROTEIN CUTC HOMOLOG"/>
    <property type="match status" value="1"/>
</dbReference>
<evidence type="ECO:0000313" key="3">
    <source>
        <dbReference type="EMBL" id="SFQ56989.1"/>
    </source>
</evidence>
<proteinExistence type="inferred from homology"/>
<keyword evidence="2" id="KW-0963">Cytoplasm</keyword>
<dbReference type="GeneID" id="93710817"/>
<name>A0A1I5ZKH9_9BACI</name>
<reference evidence="3 4" key="1">
    <citation type="submission" date="2016-10" db="EMBL/GenBank/DDBJ databases">
        <authorList>
            <person name="Varghese N."/>
            <person name="Submissions S."/>
        </authorList>
    </citation>
    <scope>NUCLEOTIDE SEQUENCE [LARGE SCALE GENOMIC DNA]</scope>
    <source>
        <strain evidence="3 4">DSM 13796</strain>
    </source>
</reference>
<dbReference type="SUPFAM" id="SSF110395">
    <property type="entry name" value="CutC-like"/>
    <property type="match status" value="1"/>
</dbReference>
<dbReference type="Proteomes" id="UP000182762">
    <property type="component" value="Unassembled WGS sequence"/>
</dbReference>
<accession>A0A1I5ZKH9</accession>